<accession>C9ZL14</accession>
<name>C9ZL14_TRYB9</name>
<sequence length="149" mass="16854">MEVPPFLFFTARPNLAAQFPSGAQHPVGFHCAGFSFEVMGCVSGRNKGSVCCVWVFLSLSSSFPVRASRRWRWKWGAPTRLETRTKESNRRAREEYVCENSFLVLKGRCDFTPVACAISLFCVFAQRRPAPRGLRASVPVWTRKVVNYA</sequence>
<organism evidence="1 2">
    <name type="scientific">Trypanosoma brucei gambiense (strain MHOM/CI/86/DAL972)</name>
    <dbReference type="NCBI Taxonomy" id="679716"/>
    <lineage>
        <taxon>Eukaryota</taxon>
        <taxon>Discoba</taxon>
        <taxon>Euglenozoa</taxon>
        <taxon>Kinetoplastea</taxon>
        <taxon>Metakinetoplastina</taxon>
        <taxon>Trypanosomatida</taxon>
        <taxon>Trypanosomatidae</taxon>
        <taxon>Trypanosoma</taxon>
    </lineage>
</organism>
<gene>
    <name evidence="1" type="ORF">TbgDal_III3640</name>
</gene>
<proteinExistence type="predicted"/>
<reference evidence="2" key="1">
    <citation type="journal article" date="2010" name="PLoS Negl. Trop. Dis.">
        <title>The genome sequence of Trypanosoma brucei gambiense, causative agent of chronic human african trypanosomiasis.</title>
        <authorList>
            <person name="Jackson A.P."/>
            <person name="Sanders M."/>
            <person name="Berry A."/>
            <person name="McQuillan J."/>
            <person name="Aslett M.A."/>
            <person name="Quail M.A."/>
            <person name="Chukualim B."/>
            <person name="Capewell P."/>
            <person name="MacLeod A."/>
            <person name="Melville S.E."/>
            <person name="Gibson W."/>
            <person name="Barry J.D."/>
            <person name="Berriman M."/>
            <person name="Hertz-Fowler C."/>
        </authorList>
    </citation>
    <scope>NUCLEOTIDE SEQUENCE [LARGE SCALE GENOMIC DNA]</scope>
    <source>
        <strain evidence="2">MHOM/CI/86/DAL972</strain>
    </source>
</reference>
<dbReference type="VEuPathDB" id="TriTrypDB:Tbg972.3.3640"/>
<dbReference type="RefSeq" id="XP_011772313.1">
    <property type="nucleotide sequence ID" value="XM_011774011.1"/>
</dbReference>
<dbReference type="EMBL" id="FN554966">
    <property type="protein sequence ID" value="CBH10023.1"/>
    <property type="molecule type" value="Genomic_DNA"/>
</dbReference>
<protein>
    <submittedName>
        <fullName evidence="1">T. brucei spp.-specific protein</fullName>
    </submittedName>
</protein>
<evidence type="ECO:0000313" key="1">
    <source>
        <dbReference type="EMBL" id="CBH10023.1"/>
    </source>
</evidence>
<dbReference type="Proteomes" id="UP000002316">
    <property type="component" value="Chromosome 3"/>
</dbReference>
<dbReference type="GeneID" id="23859154"/>
<evidence type="ECO:0000313" key="2">
    <source>
        <dbReference type="Proteomes" id="UP000002316"/>
    </source>
</evidence>
<dbReference type="KEGG" id="tbg:TbgDal_III3640"/>
<dbReference type="AlphaFoldDB" id="C9ZL14"/>